<protein>
    <recommendedName>
        <fullName evidence="3">Sugar-binding protein</fullName>
    </recommendedName>
</protein>
<proteinExistence type="predicted"/>
<reference evidence="1 2" key="1">
    <citation type="submission" date="2018-04" db="EMBL/GenBank/DDBJ databases">
        <title>Pedobacter chongqingensis sp. nov., isolated from a rottenly hemp rope.</title>
        <authorList>
            <person name="Cai Y."/>
        </authorList>
    </citation>
    <scope>NUCLEOTIDE SEQUENCE [LARGE SCALE GENOMIC DNA]</scope>
    <source>
        <strain evidence="1 2">FJ4-8</strain>
    </source>
</reference>
<evidence type="ECO:0008006" key="3">
    <source>
        <dbReference type="Google" id="ProtNLM"/>
    </source>
</evidence>
<evidence type="ECO:0000313" key="2">
    <source>
        <dbReference type="Proteomes" id="UP000245647"/>
    </source>
</evidence>
<evidence type="ECO:0000313" key="1">
    <source>
        <dbReference type="EMBL" id="PWG77839.1"/>
    </source>
</evidence>
<keyword evidence="2" id="KW-1185">Reference proteome</keyword>
<feature type="non-terminal residue" evidence="1">
    <location>
        <position position="1"/>
    </location>
</feature>
<dbReference type="EMBL" id="QEAS01000127">
    <property type="protein sequence ID" value="PWG77839.1"/>
    <property type="molecule type" value="Genomic_DNA"/>
</dbReference>
<gene>
    <name evidence="1" type="ORF">DDR33_25390</name>
</gene>
<organism evidence="1 2">
    <name type="scientific">Pararcticibacter amylolyticus</name>
    <dbReference type="NCBI Taxonomy" id="2173175"/>
    <lineage>
        <taxon>Bacteria</taxon>
        <taxon>Pseudomonadati</taxon>
        <taxon>Bacteroidota</taxon>
        <taxon>Sphingobacteriia</taxon>
        <taxon>Sphingobacteriales</taxon>
        <taxon>Sphingobacteriaceae</taxon>
        <taxon>Pararcticibacter</taxon>
    </lineage>
</organism>
<dbReference type="RefSeq" id="WP_158280879.1">
    <property type="nucleotide sequence ID" value="NZ_QEAS01000127.1"/>
</dbReference>
<sequence length="116" mass="13026">GNGRWAKQYGVSIDASGNRSLKDEGSYGQNQLYVSETRDENWKEGDGKAGLLQEFKDKEGRVVLKRTWNRKADQSTEALSTYYVYDDFGNLCYVLPPKSEADSGMPGPDKQNALCY</sequence>
<dbReference type="AlphaFoldDB" id="A0A2U2P9L8"/>
<accession>A0A2U2P9L8</accession>
<dbReference type="OrthoDB" id="1191296at2"/>
<feature type="non-terminal residue" evidence="1">
    <location>
        <position position="116"/>
    </location>
</feature>
<comment type="caution">
    <text evidence="1">The sequence shown here is derived from an EMBL/GenBank/DDBJ whole genome shotgun (WGS) entry which is preliminary data.</text>
</comment>
<dbReference type="Proteomes" id="UP000245647">
    <property type="component" value="Unassembled WGS sequence"/>
</dbReference>
<name>A0A2U2P9L8_9SPHI</name>